<gene>
    <name evidence="1" type="ORF">NBR_LOCUS10413</name>
</gene>
<reference evidence="3" key="1">
    <citation type="submission" date="2017-02" db="UniProtKB">
        <authorList>
            <consortium name="WormBaseParasite"/>
        </authorList>
    </citation>
    <scope>IDENTIFICATION</scope>
</reference>
<dbReference type="OMA" id="NRDEWGR"/>
<dbReference type="Proteomes" id="UP000271162">
    <property type="component" value="Unassembled WGS sequence"/>
</dbReference>
<dbReference type="AlphaFoldDB" id="A0A0N4Y3L5"/>
<name>A0A0N4Y3L5_NIPBR</name>
<evidence type="ECO:0000313" key="3">
    <source>
        <dbReference type="WBParaSite" id="NBR_0001041201-mRNA-1"/>
    </source>
</evidence>
<keyword evidence="2" id="KW-1185">Reference proteome</keyword>
<dbReference type="WBParaSite" id="NBR_0001041201-mRNA-1">
    <property type="protein sequence ID" value="NBR_0001041201-mRNA-1"/>
    <property type="gene ID" value="NBR_0001041201"/>
</dbReference>
<evidence type="ECO:0000313" key="2">
    <source>
        <dbReference type="Proteomes" id="UP000271162"/>
    </source>
</evidence>
<sequence>MIRDAVAVEVEVVENQEGGHVMRFRDDRWTRAAIDWTPRVVRRTPGRTPLRWSDFFVKSLNDRFDAVRVPRASRTQWSTMAHNRDEWGRY</sequence>
<accession>A0A0N4Y3L5</accession>
<dbReference type="EMBL" id="UYSL01020313">
    <property type="protein sequence ID" value="VDL74002.1"/>
    <property type="molecule type" value="Genomic_DNA"/>
</dbReference>
<organism evidence="3">
    <name type="scientific">Nippostrongylus brasiliensis</name>
    <name type="common">Rat hookworm</name>
    <dbReference type="NCBI Taxonomy" id="27835"/>
    <lineage>
        <taxon>Eukaryota</taxon>
        <taxon>Metazoa</taxon>
        <taxon>Ecdysozoa</taxon>
        <taxon>Nematoda</taxon>
        <taxon>Chromadorea</taxon>
        <taxon>Rhabditida</taxon>
        <taxon>Rhabditina</taxon>
        <taxon>Rhabditomorpha</taxon>
        <taxon>Strongyloidea</taxon>
        <taxon>Heligmosomidae</taxon>
        <taxon>Nippostrongylus</taxon>
    </lineage>
</organism>
<proteinExistence type="predicted"/>
<evidence type="ECO:0000313" key="1">
    <source>
        <dbReference type="EMBL" id="VDL74002.1"/>
    </source>
</evidence>
<protein>
    <submittedName>
        <fullName evidence="3">Esterase</fullName>
    </submittedName>
</protein>
<reference evidence="1 2" key="2">
    <citation type="submission" date="2018-11" db="EMBL/GenBank/DDBJ databases">
        <authorList>
            <consortium name="Pathogen Informatics"/>
        </authorList>
    </citation>
    <scope>NUCLEOTIDE SEQUENCE [LARGE SCALE GENOMIC DNA]</scope>
</reference>